<dbReference type="EnsemblMetazoa" id="BGLB038609-RA">
    <property type="protein sequence ID" value="BGLB038609-PA"/>
    <property type="gene ID" value="BGLB038609"/>
</dbReference>
<evidence type="ECO:0000313" key="5">
    <source>
        <dbReference type="Proteomes" id="UP000076420"/>
    </source>
</evidence>
<organism evidence="4 5">
    <name type="scientific">Biomphalaria glabrata</name>
    <name type="common">Bloodfluke planorb</name>
    <name type="synonym">Freshwater snail</name>
    <dbReference type="NCBI Taxonomy" id="6526"/>
    <lineage>
        <taxon>Eukaryota</taxon>
        <taxon>Metazoa</taxon>
        <taxon>Spiralia</taxon>
        <taxon>Lophotrochozoa</taxon>
        <taxon>Mollusca</taxon>
        <taxon>Gastropoda</taxon>
        <taxon>Heterobranchia</taxon>
        <taxon>Euthyneura</taxon>
        <taxon>Panpulmonata</taxon>
        <taxon>Hygrophila</taxon>
        <taxon>Lymnaeoidea</taxon>
        <taxon>Planorbidae</taxon>
        <taxon>Biomphalaria</taxon>
    </lineage>
</organism>
<name>A0A2C9M519_BIOGL</name>
<reference evidence="4" key="1">
    <citation type="submission" date="2020-05" db="UniProtKB">
        <authorList>
            <consortium name="EnsemblMetazoa"/>
        </authorList>
    </citation>
    <scope>IDENTIFICATION</scope>
    <source>
        <strain evidence="4">BB02</strain>
    </source>
</reference>
<feature type="transmembrane region" description="Helical" evidence="2">
    <location>
        <begin position="249"/>
        <end position="271"/>
    </location>
</feature>
<feature type="region of interest" description="Disordered" evidence="1">
    <location>
        <begin position="192"/>
        <end position="227"/>
    </location>
</feature>
<dbReference type="AlphaFoldDB" id="A0A2C9M519"/>
<dbReference type="KEGG" id="bgt:106066128"/>
<dbReference type="Proteomes" id="UP000076420">
    <property type="component" value="Unassembled WGS sequence"/>
</dbReference>
<dbReference type="VEuPathDB" id="VectorBase:BGLB038609"/>
<accession>A0A2C9M519</accession>
<protein>
    <submittedName>
        <fullName evidence="4">Uncharacterized protein</fullName>
    </submittedName>
</protein>
<keyword evidence="2" id="KW-0812">Transmembrane</keyword>
<feature type="region of interest" description="Disordered" evidence="1">
    <location>
        <begin position="24"/>
        <end position="46"/>
    </location>
</feature>
<sequence>MAFTQISKVVLVVLCIETSSSLLGPDSDHSTSLLGPDSDHLTSLLGPDSDHSTFASVSPRADNPNDTLDEQMIAAFLHRLQLLNSTSELSVDLKDSREITTAQSHPDTTSTSHNGSLEDAEVSKFIAKLNMLIASSSIPKSKKTLSDVLTEVPASTMPVSKHLTSAKQTKDNSENVAELVAFQDKLRKLNNEYSQDTTSDEKATSRLPTPQETSSTEKPNVTLPKVTGKPGDTPIIAKLLSNFDDQLTIILSVSVAVVVLTILTISTCILYRHHRNKKFKRMMLNKEFKRWDPQLLRPSQKNIDAFIWGIPIPTVADMVQP</sequence>
<evidence type="ECO:0000313" key="4">
    <source>
        <dbReference type="EnsemblMetazoa" id="BGLB038609-PA"/>
    </source>
</evidence>
<feature type="chain" id="PRO_5012948636" evidence="3">
    <location>
        <begin position="22"/>
        <end position="321"/>
    </location>
</feature>
<evidence type="ECO:0000256" key="3">
    <source>
        <dbReference type="SAM" id="SignalP"/>
    </source>
</evidence>
<evidence type="ECO:0000256" key="1">
    <source>
        <dbReference type="SAM" id="MobiDB-lite"/>
    </source>
</evidence>
<keyword evidence="2" id="KW-1133">Transmembrane helix</keyword>
<keyword evidence="3" id="KW-0732">Signal</keyword>
<feature type="compositionally biased region" description="Polar residues" evidence="1">
    <location>
        <begin position="206"/>
        <end position="219"/>
    </location>
</feature>
<proteinExistence type="predicted"/>
<keyword evidence="2" id="KW-0472">Membrane</keyword>
<feature type="signal peptide" evidence="3">
    <location>
        <begin position="1"/>
        <end position="21"/>
    </location>
</feature>
<evidence type="ECO:0000256" key="2">
    <source>
        <dbReference type="SAM" id="Phobius"/>
    </source>
</evidence>
<gene>
    <name evidence="4" type="primary">106066128</name>
</gene>